<protein>
    <recommendedName>
        <fullName evidence="5">Fimbrial-type adhesion domain-containing protein</fullName>
    </recommendedName>
</protein>
<dbReference type="RefSeq" id="WP_166951743.1">
    <property type="nucleotide sequence ID" value="NZ_JAARLZ010000013.1"/>
</dbReference>
<proteinExistence type="inferred from homology"/>
<dbReference type="AlphaFoldDB" id="A0A7X5UE34"/>
<name>A0A7X5UE34_9GAMM</name>
<dbReference type="Proteomes" id="UP000490980">
    <property type="component" value="Unassembled WGS sequence"/>
</dbReference>
<feature type="chain" id="PRO_5031180472" description="Fimbrial-type adhesion domain-containing protein" evidence="4">
    <location>
        <begin position="40"/>
        <end position="347"/>
    </location>
</feature>
<accession>A0A7X5UE34</accession>
<comment type="similarity">
    <text evidence="2">Belongs to the fimbrial protein family.</text>
</comment>
<feature type="signal peptide" evidence="4">
    <location>
        <begin position="1"/>
        <end position="39"/>
    </location>
</feature>
<evidence type="ECO:0000259" key="5">
    <source>
        <dbReference type="Pfam" id="PF00419"/>
    </source>
</evidence>
<dbReference type="GO" id="GO:0043709">
    <property type="term" value="P:cell adhesion involved in single-species biofilm formation"/>
    <property type="evidence" value="ECO:0007669"/>
    <property type="project" value="TreeGrafter"/>
</dbReference>
<evidence type="ECO:0000256" key="1">
    <source>
        <dbReference type="ARBA" id="ARBA00004561"/>
    </source>
</evidence>
<evidence type="ECO:0000313" key="6">
    <source>
        <dbReference type="EMBL" id="NII08619.1"/>
    </source>
</evidence>
<dbReference type="Gene3D" id="2.60.40.1090">
    <property type="entry name" value="Fimbrial-type adhesion domain"/>
    <property type="match status" value="1"/>
</dbReference>
<keyword evidence="3" id="KW-0281">Fimbrium</keyword>
<evidence type="ECO:0000256" key="4">
    <source>
        <dbReference type="SAM" id="SignalP"/>
    </source>
</evidence>
<comment type="caution">
    <text evidence="6">The sequence shown here is derived from an EMBL/GenBank/DDBJ whole genome shotgun (WGS) entry which is preliminary data.</text>
</comment>
<dbReference type="PANTHER" id="PTHR33420:SF14">
    <property type="entry name" value="TYPE 1 FIMBRIN D-MANNOSE SPECIFIC ADHESIN"/>
    <property type="match status" value="1"/>
</dbReference>
<evidence type="ECO:0000256" key="2">
    <source>
        <dbReference type="ARBA" id="ARBA00006671"/>
    </source>
</evidence>
<reference evidence="6 7" key="1">
    <citation type="submission" date="2020-03" db="EMBL/GenBank/DDBJ databases">
        <authorList>
            <person name="Lai Q."/>
        </authorList>
    </citation>
    <scope>NUCLEOTIDE SEQUENCE [LARGE SCALE GENOMIC DNA]</scope>
    <source>
        <strain evidence="6 7">CCUG 25036</strain>
    </source>
</reference>
<sequence length="347" mass="36752">MRKVTIKPMTISLCRAIGQHGGKVASISFLGLLSSPVLACTGTTGGGSFGHTTNVPIEYREASLGTKLSSSDWMVTGTGSYYTGCAPDERVPIVAHITGPLTYVTDLAYGGRIYGLYQLSPTSPLYMFQHVAIIGASGSTSQTETPVRNIDEIISAGAIPPAGNTETRRATFIRYRIVARGSLMTAASGRLTFSMTPVDYPSLTLRPTSNQTITLPLPTCAFPDQAIKLDDIDATTLSAPGPSAYSKRFDVSMDCNLAGKTLRFSIRDATTPGNAATELAPTADSTAQGVRLQILRGSMPLAMNTSWNTPSVKGNITLELAARYYRLPGAFLSGSIGGKATLMVDYQ</sequence>
<dbReference type="GO" id="GO:0009289">
    <property type="term" value="C:pilus"/>
    <property type="evidence" value="ECO:0007669"/>
    <property type="project" value="UniProtKB-SubCell"/>
</dbReference>
<keyword evidence="4" id="KW-0732">Signal</keyword>
<feature type="domain" description="Fimbrial-type adhesion" evidence="5">
    <location>
        <begin position="217"/>
        <end position="347"/>
    </location>
</feature>
<keyword evidence="7" id="KW-1185">Reference proteome</keyword>
<evidence type="ECO:0000313" key="7">
    <source>
        <dbReference type="Proteomes" id="UP000490980"/>
    </source>
</evidence>
<evidence type="ECO:0000256" key="3">
    <source>
        <dbReference type="ARBA" id="ARBA00023263"/>
    </source>
</evidence>
<dbReference type="Pfam" id="PF00419">
    <property type="entry name" value="Fimbrial"/>
    <property type="match status" value="1"/>
</dbReference>
<gene>
    <name evidence="6" type="ORF">HBF25_19720</name>
</gene>
<dbReference type="InterPro" id="IPR008966">
    <property type="entry name" value="Adhesion_dom_sf"/>
</dbReference>
<organism evidence="6 7">
    <name type="scientific">Luteibacter anthropi</name>
    <dbReference type="NCBI Taxonomy" id="564369"/>
    <lineage>
        <taxon>Bacteria</taxon>
        <taxon>Pseudomonadati</taxon>
        <taxon>Pseudomonadota</taxon>
        <taxon>Gammaproteobacteria</taxon>
        <taxon>Lysobacterales</taxon>
        <taxon>Rhodanobacteraceae</taxon>
        <taxon>Luteibacter</taxon>
    </lineage>
</organism>
<dbReference type="InterPro" id="IPR036937">
    <property type="entry name" value="Adhesion_dom_fimbrial_sf"/>
</dbReference>
<dbReference type="InterPro" id="IPR050263">
    <property type="entry name" value="Bact_Fimbrial_Adh_Pro"/>
</dbReference>
<dbReference type="InterPro" id="IPR000259">
    <property type="entry name" value="Adhesion_dom_fimbrial"/>
</dbReference>
<comment type="subcellular location">
    <subcellularLocation>
        <location evidence="1">Fimbrium</location>
    </subcellularLocation>
</comment>
<dbReference type="PANTHER" id="PTHR33420">
    <property type="entry name" value="FIMBRIAL SUBUNIT ELFA-RELATED"/>
    <property type="match status" value="1"/>
</dbReference>
<dbReference type="SUPFAM" id="SSF49401">
    <property type="entry name" value="Bacterial adhesins"/>
    <property type="match status" value="1"/>
</dbReference>
<dbReference type="EMBL" id="JAARLZ010000013">
    <property type="protein sequence ID" value="NII08619.1"/>
    <property type="molecule type" value="Genomic_DNA"/>
</dbReference>